<evidence type="ECO:0000313" key="2">
    <source>
        <dbReference type="EMBL" id="XCD06249.1"/>
    </source>
</evidence>
<accession>A0AAU8AV62</accession>
<dbReference type="EMBL" id="PP511647">
    <property type="protein sequence ID" value="XCD06249.1"/>
    <property type="molecule type" value="Genomic_DNA"/>
</dbReference>
<protein>
    <submittedName>
        <fullName evidence="1">Uncharacterized protein</fullName>
    </submittedName>
</protein>
<organism evidence="1">
    <name type="scientific">Dulem virus 256</name>
    <dbReference type="NCBI Taxonomy" id="3145733"/>
    <lineage>
        <taxon>Viruses</taxon>
        <taxon>Monodnaviria</taxon>
        <taxon>Sangervirae</taxon>
        <taxon>Phixviricota</taxon>
        <taxon>Malgrandaviricetes</taxon>
        <taxon>Petitvirales</taxon>
        <taxon>Microviridae</taxon>
        <taxon>Microvirus</taxon>
    </lineage>
</organism>
<dbReference type="EMBL" id="PP511854">
    <property type="protein sequence ID" value="XCD08088.1"/>
    <property type="molecule type" value="Genomic_DNA"/>
</dbReference>
<reference evidence="1" key="1">
    <citation type="submission" date="2024-03" db="EMBL/GenBank/DDBJ databases">
        <title>Diverse circular DNA viruses in blood, oral, and fecal samples of captive lemurs.</title>
        <authorList>
            <person name="Paietta E.N."/>
            <person name="Kraberger S."/>
            <person name="Lund M.C."/>
            <person name="Custer J.M."/>
            <person name="Vargas K.M."/>
            <person name="Ehmke E.E."/>
            <person name="Yoder A.D."/>
            <person name="Varsani A."/>
        </authorList>
    </citation>
    <scope>NUCLEOTIDE SEQUENCE</scope>
    <source>
        <strain evidence="1">Duke_21_31</strain>
        <strain evidence="2">Duke_25FS_51</strain>
        <strain evidence="3">Duke_29_18</strain>
    </source>
</reference>
<sequence length="70" mass="7593">MKLLMTVQPKDGSKASDPMLIDTAHSELCCLADEFLCSKDKVLIFQAVEEYIPDPCGDVACDVCIDLAGK</sequence>
<proteinExistence type="predicted"/>
<evidence type="ECO:0000313" key="1">
    <source>
        <dbReference type="EMBL" id="XCD03826.1"/>
    </source>
</evidence>
<evidence type="ECO:0000313" key="3">
    <source>
        <dbReference type="EMBL" id="XCD08088.1"/>
    </source>
</evidence>
<dbReference type="EMBL" id="PP511387">
    <property type="protein sequence ID" value="XCD03826.1"/>
    <property type="molecule type" value="Genomic_DNA"/>
</dbReference>
<name>A0AAU8AV62_9VIRU</name>